<evidence type="ECO:0000256" key="2">
    <source>
        <dbReference type="ARBA" id="ARBA00022840"/>
    </source>
</evidence>
<evidence type="ECO:0000256" key="1">
    <source>
        <dbReference type="ARBA" id="ARBA00022741"/>
    </source>
</evidence>
<evidence type="ECO:0000313" key="3">
    <source>
        <dbReference type="EMBL" id="GGI16258.1"/>
    </source>
</evidence>
<dbReference type="SUPFAM" id="SSF52540">
    <property type="entry name" value="P-loop containing nucleoside triphosphate hydrolases"/>
    <property type="match status" value="1"/>
</dbReference>
<proteinExistence type="predicted"/>
<accession>A0A8J3AKS0</accession>
<dbReference type="GO" id="GO:0005524">
    <property type="term" value="F:ATP binding"/>
    <property type="evidence" value="ECO:0007669"/>
    <property type="project" value="UniProtKB-KW"/>
</dbReference>
<dbReference type="RefSeq" id="WP_188379518.1">
    <property type="nucleotide sequence ID" value="NZ_BMDI01000001.1"/>
</dbReference>
<dbReference type="InterPro" id="IPR027417">
    <property type="entry name" value="P-loop_NTPase"/>
</dbReference>
<dbReference type="Proteomes" id="UP000642180">
    <property type="component" value="Unassembled WGS sequence"/>
</dbReference>
<dbReference type="Gene3D" id="3.40.50.300">
    <property type="entry name" value="P-loop containing nucleotide triphosphate hydrolases"/>
    <property type="match status" value="1"/>
</dbReference>
<dbReference type="PANTHER" id="PTHR43384">
    <property type="entry name" value="SEPTUM SITE-DETERMINING PROTEIN MIND HOMOLOG, CHLOROPLASTIC-RELATED"/>
    <property type="match status" value="1"/>
</dbReference>
<reference evidence="4" key="1">
    <citation type="journal article" date="2019" name="Int. J. Syst. Evol. Microbiol.">
        <title>The Global Catalogue of Microorganisms (GCM) 10K type strain sequencing project: providing services to taxonomists for standard genome sequencing and annotation.</title>
        <authorList>
            <consortium name="The Broad Institute Genomics Platform"/>
            <consortium name="The Broad Institute Genome Sequencing Center for Infectious Disease"/>
            <person name="Wu L."/>
            <person name="Ma J."/>
        </authorList>
    </citation>
    <scope>NUCLEOTIDE SEQUENCE [LARGE SCALE GENOMIC DNA]</scope>
    <source>
        <strain evidence="4">CCM 2767</strain>
    </source>
</reference>
<dbReference type="GO" id="GO:0009898">
    <property type="term" value="C:cytoplasmic side of plasma membrane"/>
    <property type="evidence" value="ECO:0007669"/>
    <property type="project" value="TreeGrafter"/>
</dbReference>
<comment type="caution">
    <text evidence="3">The sequence shown here is derived from an EMBL/GenBank/DDBJ whole genome shotgun (WGS) entry which is preliminary data.</text>
</comment>
<dbReference type="InterPro" id="IPR050625">
    <property type="entry name" value="ParA/MinD_ATPase"/>
</dbReference>
<dbReference type="GO" id="GO:0016887">
    <property type="term" value="F:ATP hydrolysis activity"/>
    <property type="evidence" value="ECO:0007669"/>
    <property type="project" value="TreeGrafter"/>
</dbReference>
<dbReference type="EMBL" id="BMDI01000001">
    <property type="protein sequence ID" value="GGI16258.1"/>
    <property type="molecule type" value="Genomic_DNA"/>
</dbReference>
<dbReference type="GO" id="GO:0051782">
    <property type="term" value="P:negative regulation of cell division"/>
    <property type="evidence" value="ECO:0007669"/>
    <property type="project" value="TreeGrafter"/>
</dbReference>
<dbReference type="PANTHER" id="PTHR43384:SF6">
    <property type="entry name" value="SEPTUM SITE-DETERMINING PROTEIN MIND HOMOLOG, CHLOROPLASTIC"/>
    <property type="match status" value="1"/>
</dbReference>
<keyword evidence="4" id="KW-1185">Reference proteome</keyword>
<evidence type="ECO:0000313" key="4">
    <source>
        <dbReference type="Proteomes" id="UP000642180"/>
    </source>
</evidence>
<gene>
    <name evidence="3" type="primary">fleN</name>
    <name evidence="3" type="ORF">GCM10008066_03060</name>
</gene>
<keyword evidence="2" id="KW-0067">ATP-binding</keyword>
<sequence length="274" mass="29281">MASFECDQAEGLRRLLAGPRPRIFTFLSTTSVADKGTMLVNLGASLAECGRDVVMLDACTSDQGLVHRMGAEVSATLLDVSRQHRAFDQAVQMMPQGFRLASLTTGSRRAMTHDLVESRRLANTFHVLAAQADVVVVDAELDDADALPLNVLANGDIVIQVSPAAASITDAYALIKRLYAQLGRRPFGILVTGADEQEAAVVYQNLAQAASRYLAISLFSIGSIPDDEQVTRAARLGRAVIDAFPRAGAATAFRRLAQRFAVPDAIAGRVELGV</sequence>
<dbReference type="GO" id="GO:0005829">
    <property type="term" value="C:cytosol"/>
    <property type="evidence" value="ECO:0007669"/>
    <property type="project" value="TreeGrafter"/>
</dbReference>
<organism evidence="3 4">
    <name type="scientific">Oxalicibacterium faecigallinarum</name>
    <dbReference type="NCBI Taxonomy" id="573741"/>
    <lineage>
        <taxon>Bacteria</taxon>
        <taxon>Pseudomonadati</taxon>
        <taxon>Pseudomonadota</taxon>
        <taxon>Betaproteobacteria</taxon>
        <taxon>Burkholderiales</taxon>
        <taxon>Oxalobacteraceae</taxon>
        <taxon>Oxalicibacterium</taxon>
    </lineage>
</organism>
<protein>
    <submittedName>
        <fullName evidence="3">Site-determining protein</fullName>
    </submittedName>
</protein>
<keyword evidence="1" id="KW-0547">Nucleotide-binding</keyword>
<name>A0A8J3AKS0_9BURK</name>
<dbReference type="AlphaFoldDB" id="A0A8J3AKS0"/>